<dbReference type="EMBL" id="CAQQ02131854">
    <property type="status" value="NOT_ANNOTATED_CDS"/>
    <property type="molecule type" value="Genomic_DNA"/>
</dbReference>
<reference evidence="1" key="2">
    <citation type="submission" date="2015-06" db="UniProtKB">
        <authorList>
            <consortium name="EnsemblMetazoa"/>
        </authorList>
    </citation>
    <scope>IDENTIFICATION</scope>
</reference>
<dbReference type="AlphaFoldDB" id="T1GHD5"/>
<evidence type="ECO:0000313" key="2">
    <source>
        <dbReference type="Proteomes" id="UP000015102"/>
    </source>
</evidence>
<dbReference type="EMBL" id="CAQQ02131853">
    <property type="status" value="NOT_ANNOTATED_CDS"/>
    <property type="molecule type" value="Genomic_DNA"/>
</dbReference>
<dbReference type="HOGENOM" id="CLU_2963436_0_0_1"/>
<name>T1GHD5_MEGSC</name>
<sequence>MLDLGVNLKYLGNVLVLKLQYHLNFGENPSKKDQIFSHCSNLTPSEKFIIKRGKKFVGV</sequence>
<keyword evidence="2" id="KW-1185">Reference proteome</keyword>
<accession>T1GHD5</accession>
<dbReference type="Proteomes" id="UP000015102">
    <property type="component" value="Unassembled WGS sequence"/>
</dbReference>
<dbReference type="EnsemblMetazoa" id="MESCA002830-RA">
    <property type="protein sequence ID" value="MESCA002830-PA"/>
    <property type="gene ID" value="MESCA002830"/>
</dbReference>
<organism evidence="1 2">
    <name type="scientific">Megaselia scalaris</name>
    <name type="common">Humpbacked fly</name>
    <name type="synonym">Phora scalaris</name>
    <dbReference type="NCBI Taxonomy" id="36166"/>
    <lineage>
        <taxon>Eukaryota</taxon>
        <taxon>Metazoa</taxon>
        <taxon>Ecdysozoa</taxon>
        <taxon>Arthropoda</taxon>
        <taxon>Hexapoda</taxon>
        <taxon>Insecta</taxon>
        <taxon>Pterygota</taxon>
        <taxon>Neoptera</taxon>
        <taxon>Endopterygota</taxon>
        <taxon>Diptera</taxon>
        <taxon>Brachycera</taxon>
        <taxon>Muscomorpha</taxon>
        <taxon>Platypezoidea</taxon>
        <taxon>Phoridae</taxon>
        <taxon>Megaseliini</taxon>
        <taxon>Megaselia</taxon>
    </lineage>
</organism>
<reference evidence="2" key="1">
    <citation type="submission" date="2013-02" db="EMBL/GenBank/DDBJ databases">
        <authorList>
            <person name="Hughes D."/>
        </authorList>
    </citation>
    <scope>NUCLEOTIDE SEQUENCE</scope>
    <source>
        <strain>Durham</strain>
        <strain evidence="2">NC isolate 2 -- Noor lab</strain>
    </source>
</reference>
<protein>
    <submittedName>
        <fullName evidence="1">Uncharacterized protein</fullName>
    </submittedName>
</protein>
<evidence type="ECO:0000313" key="1">
    <source>
        <dbReference type="EnsemblMetazoa" id="MESCA002830-PA"/>
    </source>
</evidence>
<proteinExistence type="predicted"/>